<dbReference type="SMART" id="SM00062">
    <property type="entry name" value="PBPb"/>
    <property type="match status" value="1"/>
</dbReference>
<evidence type="ECO:0000259" key="8">
    <source>
        <dbReference type="SMART" id="SM00062"/>
    </source>
</evidence>
<dbReference type="InterPro" id="IPR010067">
    <property type="entry name" value="ABC_SsuA_sub-bd"/>
</dbReference>
<feature type="domain" description="Solute-binding protein family 3/N-terminal" evidence="8">
    <location>
        <begin position="27"/>
        <end position="241"/>
    </location>
</feature>
<organism evidence="9 10">
    <name type="scientific">Rhizorhabdus wittichii</name>
    <dbReference type="NCBI Taxonomy" id="160791"/>
    <lineage>
        <taxon>Bacteria</taxon>
        <taxon>Pseudomonadati</taxon>
        <taxon>Pseudomonadota</taxon>
        <taxon>Alphaproteobacteria</taxon>
        <taxon>Sphingomonadales</taxon>
        <taxon>Sphingomonadaceae</taxon>
        <taxon>Rhizorhabdus</taxon>
    </lineage>
</organism>
<keyword evidence="4 7" id="KW-0732">Signal</keyword>
<evidence type="ECO:0000256" key="4">
    <source>
        <dbReference type="ARBA" id="ARBA00022729"/>
    </source>
</evidence>
<dbReference type="CDD" id="cd13558">
    <property type="entry name" value="PBP2_SsuA_like_2"/>
    <property type="match status" value="1"/>
</dbReference>
<reference evidence="9" key="1">
    <citation type="submission" date="2020-07" db="EMBL/GenBank/DDBJ databases">
        <authorList>
            <person name="Camacho E."/>
        </authorList>
    </citation>
    <scope>NUCLEOTIDE SEQUENCE</scope>
    <source>
        <strain evidence="9">MPO218</strain>
    </source>
</reference>
<evidence type="ECO:0000313" key="9">
    <source>
        <dbReference type="EMBL" id="QTH20730.1"/>
    </source>
</evidence>
<evidence type="ECO:0000256" key="2">
    <source>
        <dbReference type="ARBA" id="ARBA00010742"/>
    </source>
</evidence>
<feature type="chain" id="PRO_5036871403" description="Putative aliphatic sulfonates-binding protein" evidence="7">
    <location>
        <begin position="22"/>
        <end position="318"/>
    </location>
</feature>
<comment type="function">
    <text evidence="5">Part of a binding-protein-dependent transport system for aliphatic sulfonates. Putative binding protein.</text>
</comment>
<comment type="subcellular location">
    <subcellularLocation>
        <location evidence="1">Periplasm</location>
    </subcellularLocation>
</comment>
<proteinExistence type="inferred from homology"/>
<dbReference type="SUPFAM" id="SSF53850">
    <property type="entry name" value="Periplasmic binding protein-like II"/>
    <property type="match status" value="1"/>
</dbReference>
<protein>
    <recommendedName>
        <fullName evidence="6">Putative aliphatic sulfonates-binding protein</fullName>
    </recommendedName>
</protein>
<evidence type="ECO:0000256" key="6">
    <source>
        <dbReference type="ARBA" id="ARBA00070228"/>
    </source>
</evidence>
<sequence>MKQVALALAALLALAACGRDAGGDTTVLHVGSQRGGTKAVLLASGALEGAPYRVEWSEFPAAQHLLEAIGGGAVDVGVVGDAPFVFAYQSGSRIKAVGAQFVEERPVGALALVVPKGSPVRSLADLKGRKIATTRGSVGHYLVIRALQQAKLPPDWVSFVFLSPGDAKAAFSSGAIDGWATWAPYLLPAFKEGARTIADGHDLVKGYGFDVANEAAIRAKPAILADFLKREAKALAWARANPGPYGVVLARETGLPIEIARDYALKNARTLVPIDDALIAEQRQVLDDFQTAGAVKGDRALADGFDRSFFTGKVAAAN</sequence>
<dbReference type="InterPro" id="IPR001638">
    <property type="entry name" value="Solute-binding_3/MltF_N"/>
</dbReference>
<keyword evidence="3" id="KW-0813">Transport</keyword>
<feature type="signal peptide" evidence="7">
    <location>
        <begin position="1"/>
        <end position="21"/>
    </location>
</feature>
<dbReference type="EMBL" id="CP059319">
    <property type="protein sequence ID" value="QTH20730.1"/>
    <property type="molecule type" value="Genomic_DNA"/>
</dbReference>
<evidence type="ECO:0000256" key="3">
    <source>
        <dbReference type="ARBA" id="ARBA00022448"/>
    </source>
</evidence>
<dbReference type="RefSeq" id="WP_208632274.1">
    <property type="nucleotide sequence ID" value="NZ_CP059319.1"/>
</dbReference>
<dbReference type="FunFam" id="3.40.190.10:FF:000050">
    <property type="entry name" value="Sulfonate ABC transporter substrate-binding protein"/>
    <property type="match status" value="1"/>
</dbReference>
<name>A0A975HCV3_9SPHN</name>
<reference evidence="9" key="2">
    <citation type="submission" date="2021-04" db="EMBL/GenBank/DDBJ databases">
        <title>Isolation and genomic analysis of the ibuprofen-degrading bacterium Sphingomonas strain MPO218.</title>
        <authorList>
            <person name="Aulestia M."/>
            <person name="Flores A."/>
            <person name="Mangas E.L."/>
            <person name="Perez-Pulido A.J."/>
            <person name="Santero E."/>
            <person name="Camacho E.M."/>
        </authorList>
    </citation>
    <scope>NUCLEOTIDE SEQUENCE</scope>
    <source>
        <strain evidence="9">MPO218</strain>
    </source>
</reference>
<dbReference type="GO" id="GO:0042597">
    <property type="term" value="C:periplasmic space"/>
    <property type="evidence" value="ECO:0007669"/>
    <property type="project" value="UniProtKB-SubCell"/>
</dbReference>
<dbReference type="InterPro" id="IPR015168">
    <property type="entry name" value="SsuA/THI5"/>
</dbReference>
<dbReference type="GO" id="GO:0016020">
    <property type="term" value="C:membrane"/>
    <property type="evidence" value="ECO:0007669"/>
    <property type="project" value="InterPro"/>
</dbReference>
<dbReference type="PROSITE" id="PS51257">
    <property type="entry name" value="PROKAR_LIPOPROTEIN"/>
    <property type="match status" value="1"/>
</dbReference>
<evidence type="ECO:0000256" key="1">
    <source>
        <dbReference type="ARBA" id="ARBA00004418"/>
    </source>
</evidence>
<dbReference type="NCBIfam" id="TIGR01728">
    <property type="entry name" value="SsuA_fam"/>
    <property type="match status" value="1"/>
</dbReference>
<accession>A0A975HCV3</accession>
<gene>
    <name evidence="9" type="ORF">HRJ34_20750</name>
</gene>
<dbReference type="PANTHER" id="PTHR30024:SF48">
    <property type="entry name" value="ABC TRANSPORTER SUBSTRATE-BINDING PROTEIN"/>
    <property type="match status" value="1"/>
</dbReference>
<dbReference type="PANTHER" id="PTHR30024">
    <property type="entry name" value="ALIPHATIC SULFONATES-BINDING PROTEIN-RELATED"/>
    <property type="match status" value="1"/>
</dbReference>
<dbReference type="Pfam" id="PF09084">
    <property type="entry name" value="NMT1"/>
    <property type="match status" value="1"/>
</dbReference>
<evidence type="ECO:0000256" key="7">
    <source>
        <dbReference type="SAM" id="SignalP"/>
    </source>
</evidence>
<dbReference type="GO" id="GO:0042626">
    <property type="term" value="F:ATPase-coupled transmembrane transporter activity"/>
    <property type="evidence" value="ECO:0007669"/>
    <property type="project" value="InterPro"/>
</dbReference>
<evidence type="ECO:0000313" key="10">
    <source>
        <dbReference type="Proteomes" id="UP000664914"/>
    </source>
</evidence>
<dbReference type="AlphaFoldDB" id="A0A975HCV3"/>
<evidence type="ECO:0000256" key="5">
    <source>
        <dbReference type="ARBA" id="ARBA00055538"/>
    </source>
</evidence>
<dbReference type="Gene3D" id="3.40.190.10">
    <property type="entry name" value="Periplasmic binding protein-like II"/>
    <property type="match status" value="2"/>
</dbReference>
<dbReference type="Proteomes" id="UP000664914">
    <property type="component" value="Chromosome"/>
</dbReference>
<comment type="similarity">
    <text evidence="2">Belongs to the bacterial solute-binding protein SsuA/TauA family.</text>
</comment>